<gene>
    <name evidence="2" type="ORF">BOTCAL_0167g00210</name>
</gene>
<sequence length="65" mass="7193">MNQSQAQQKPAVTTIRGFQTPVVSGDEDSDYGCSTPARYKAKIGDVCAANLNRNHRAVRQRRPMT</sequence>
<evidence type="ECO:0000313" key="2">
    <source>
        <dbReference type="EMBL" id="TEY61546.1"/>
    </source>
</evidence>
<feature type="region of interest" description="Disordered" evidence="1">
    <location>
        <begin position="1"/>
        <end position="31"/>
    </location>
</feature>
<keyword evidence="3" id="KW-1185">Reference proteome</keyword>
<dbReference type="AlphaFoldDB" id="A0A4Y8D415"/>
<accession>A0A4Y8D415</accession>
<comment type="caution">
    <text evidence="2">The sequence shown here is derived from an EMBL/GenBank/DDBJ whole genome shotgun (WGS) entry which is preliminary data.</text>
</comment>
<dbReference type="OrthoDB" id="63267at2759"/>
<evidence type="ECO:0000256" key="1">
    <source>
        <dbReference type="SAM" id="MobiDB-lite"/>
    </source>
</evidence>
<feature type="compositionally biased region" description="Polar residues" evidence="1">
    <location>
        <begin position="1"/>
        <end position="11"/>
    </location>
</feature>
<reference evidence="2 3" key="1">
    <citation type="submission" date="2017-11" db="EMBL/GenBank/DDBJ databases">
        <title>Comparative genomics of Botrytis spp.</title>
        <authorList>
            <person name="Valero-Jimenez C.A."/>
            <person name="Tapia P."/>
            <person name="Veloso J."/>
            <person name="Silva-Moreno E."/>
            <person name="Staats M."/>
            <person name="Valdes J.H."/>
            <person name="Van Kan J.A.L."/>
        </authorList>
    </citation>
    <scope>NUCLEOTIDE SEQUENCE [LARGE SCALE GENOMIC DNA]</scope>
    <source>
        <strain evidence="2 3">MUCL2830</strain>
    </source>
</reference>
<protein>
    <submittedName>
        <fullName evidence="2">Uncharacterized protein</fullName>
    </submittedName>
</protein>
<evidence type="ECO:0000313" key="3">
    <source>
        <dbReference type="Proteomes" id="UP000297299"/>
    </source>
</evidence>
<dbReference type="STRING" id="38488.A0A4Y8D415"/>
<proteinExistence type="predicted"/>
<organism evidence="2 3">
    <name type="scientific">Botryotinia calthae</name>
    <dbReference type="NCBI Taxonomy" id="38488"/>
    <lineage>
        <taxon>Eukaryota</taxon>
        <taxon>Fungi</taxon>
        <taxon>Dikarya</taxon>
        <taxon>Ascomycota</taxon>
        <taxon>Pezizomycotina</taxon>
        <taxon>Leotiomycetes</taxon>
        <taxon>Helotiales</taxon>
        <taxon>Sclerotiniaceae</taxon>
        <taxon>Botryotinia</taxon>
    </lineage>
</organism>
<dbReference type="EMBL" id="PHWZ01000167">
    <property type="protein sequence ID" value="TEY61546.1"/>
    <property type="molecule type" value="Genomic_DNA"/>
</dbReference>
<dbReference type="Proteomes" id="UP000297299">
    <property type="component" value="Unassembled WGS sequence"/>
</dbReference>
<name>A0A4Y8D415_9HELO</name>